<keyword evidence="3" id="KW-1185">Reference proteome</keyword>
<dbReference type="OrthoDB" id="1252924at2"/>
<reference evidence="3" key="1">
    <citation type="submission" date="2016-11" db="EMBL/GenBank/DDBJ databases">
        <authorList>
            <person name="Varghese N."/>
            <person name="Submissions S."/>
        </authorList>
    </citation>
    <scope>NUCLEOTIDE SEQUENCE [LARGE SCALE GENOMIC DNA]</scope>
    <source>
        <strain evidence="3">DSM 26899</strain>
    </source>
</reference>
<gene>
    <name evidence="2" type="ORF">SAMN05444267_10431</name>
</gene>
<keyword evidence="1" id="KW-0732">Signal</keyword>
<dbReference type="EMBL" id="FRAV01000043">
    <property type="protein sequence ID" value="SHM33215.1"/>
    <property type="molecule type" value="Genomic_DNA"/>
</dbReference>
<dbReference type="STRING" id="1302687.SAMN05444267_10431"/>
<feature type="chain" id="PRO_5012500578" evidence="1">
    <location>
        <begin position="21"/>
        <end position="259"/>
    </location>
</feature>
<protein>
    <submittedName>
        <fullName evidence="2">Uncharacterized protein</fullName>
    </submittedName>
</protein>
<dbReference type="AlphaFoldDB" id="A0A1M7HXK6"/>
<name>A0A1M7HXK6_9FLAO</name>
<evidence type="ECO:0000313" key="2">
    <source>
        <dbReference type="EMBL" id="SHM33215.1"/>
    </source>
</evidence>
<accession>A0A1M7HXK6</accession>
<proteinExistence type="predicted"/>
<evidence type="ECO:0000256" key="1">
    <source>
        <dbReference type="SAM" id="SignalP"/>
    </source>
</evidence>
<evidence type="ECO:0000313" key="3">
    <source>
        <dbReference type="Proteomes" id="UP000184364"/>
    </source>
</evidence>
<feature type="signal peptide" evidence="1">
    <location>
        <begin position="1"/>
        <end position="20"/>
    </location>
</feature>
<dbReference type="RefSeq" id="WP_073296802.1">
    <property type="nucleotide sequence ID" value="NZ_FRAV01000043.1"/>
</dbReference>
<dbReference type="Proteomes" id="UP000184364">
    <property type="component" value="Unassembled WGS sequence"/>
</dbReference>
<sequence>MIKKNFIISGLLLSSVAASAQVGINTANPLGILHVNGGSTPADTNPNDDVVVSKPDGNLGIGRIDPTVKLDIKTTGTAGSPVYGFKLSDGNEAANNVLYCDANGVGTWKKLSLFTGQNILGAFNWAPYTNIGNTNWNGIASLTITPGSHMIYTKIHILNSSNNGFVRTYIGTKNVGTNNSNPQDTPILGSTNFQPLMGRDFEVTQSFVYNNITNANVTLYFVLQSDINSISRSVYTFNNQATFQGVNLIENYFFSTPVD</sequence>
<organism evidence="2 3">
    <name type="scientific">Chryseobacterium polytrichastri</name>
    <dbReference type="NCBI Taxonomy" id="1302687"/>
    <lineage>
        <taxon>Bacteria</taxon>
        <taxon>Pseudomonadati</taxon>
        <taxon>Bacteroidota</taxon>
        <taxon>Flavobacteriia</taxon>
        <taxon>Flavobacteriales</taxon>
        <taxon>Weeksellaceae</taxon>
        <taxon>Chryseobacterium group</taxon>
        <taxon>Chryseobacterium</taxon>
    </lineage>
</organism>